<evidence type="ECO:0000256" key="7">
    <source>
        <dbReference type="RuleBase" id="RU003345"/>
    </source>
</evidence>
<keyword evidence="10" id="KW-1185">Reference proteome</keyword>
<dbReference type="FunFam" id="3.40.605.10:FF:000004">
    <property type="entry name" value="Aldehyde dehydrogenase"/>
    <property type="match status" value="1"/>
</dbReference>
<dbReference type="InterPro" id="IPR015590">
    <property type="entry name" value="Aldehyde_DH_dom"/>
</dbReference>
<dbReference type="InterPro" id="IPR016160">
    <property type="entry name" value="Ald_DH_CS_CYS"/>
</dbReference>
<dbReference type="AlphaFoldDB" id="A0A1M5D6V7"/>
<dbReference type="PROSITE" id="PS00687">
    <property type="entry name" value="ALDEHYDE_DEHYDR_GLU"/>
    <property type="match status" value="1"/>
</dbReference>
<comment type="similarity">
    <text evidence="1 4 7">Belongs to the aldehyde dehydrogenase family.</text>
</comment>
<evidence type="ECO:0000256" key="2">
    <source>
        <dbReference type="ARBA" id="ARBA00023002"/>
    </source>
</evidence>
<dbReference type="FunFam" id="3.40.309.10:FF:000003">
    <property type="entry name" value="Aldehyde dehydrogenase"/>
    <property type="match status" value="1"/>
</dbReference>
<keyword evidence="3" id="KW-0520">NAD</keyword>
<proteinExistence type="inferred from homology"/>
<dbReference type="InterPro" id="IPR016161">
    <property type="entry name" value="Ald_DH/histidinol_DH"/>
</dbReference>
<evidence type="ECO:0000256" key="6">
    <source>
        <dbReference type="PROSITE-ProRule" id="PRU10007"/>
    </source>
</evidence>
<evidence type="ECO:0000256" key="3">
    <source>
        <dbReference type="ARBA" id="ARBA00023027"/>
    </source>
</evidence>
<evidence type="ECO:0000256" key="1">
    <source>
        <dbReference type="ARBA" id="ARBA00009986"/>
    </source>
</evidence>
<reference evidence="9 10" key="1">
    <citation type="submission" date="2016-11" db="EMBL/GenBank/DDBJ databases">
        <authorList>
            <person name="Jaros S."/>
            <person name="Januszkiewicz K."/>
            <person name="Wedrychowicz H."/>
        </authorList>
    </citation>
    <scope>NUCLEOTIDE SEQUENCE [LARGE SCALE GENOMIC DNA]</scope>
    <source>
        <strain evidence="9 10">DSM 25660</strain>
    </source>
</reference>
<organism evidence="9 10">
    <name type="scientific">Flavobacterium fontis</name>
    <dbReference type="NCBI Taxonomy" id="1124188"/>
    <lineage>
        <taxon>Bacteria</taxon>
        <taxon>Pseudomonadati</taxon>
        <taxon>Bacteroidota</taxon>
        <taxon>Flavobacteriia</taxon>
        <taxon>Flavobacteriales</taxon>
        <taxon>Flavobacteriaceae</taxon>
        <taxon>Flavobacterium</taxon>
    </lineage>
</organism>
<dbReference type="RefSeq" id="WP_073364545.1">
    <property type="nucleotide sequence ID" value="NZ_FQVQ01000014.1"/>
</dbReference>
<feature type="domain" description="Aldehyde dehydrogenase" evidence="8">
    <location>
        <begin position="5"/>
        <end position="412"/>
    </location>
</feature>
<dbReference type="GO" id="GO:0004029">
    <property type="term" value="F:aldehyde dehydrogenase (NAD+) activity"/>
    <property type="evidence" value="ECO:0007669"/>
    <property type="project" value="TreeGrafter"/>
</dbReference>
<dbReference type="InterPro" id="IPR016163">
    <property type="entry name" value="Ald_DH_C"/>
</dbReference>
<dbReference type="SUPFAM" id="SSF53720">
    <property type="entry name" value="ALDH-like"/>
    <property type="match status" value="1"/>
</dbReference>
<dbReference type="PIRSF" id="PIRSF036492">
    <property type="entry name" value="ALDH"/>
    <property type="match status" value="1"/>
</dbReference>
<evidence type="ECO:0000256" key="5">
    <source>
        <dbReference type="PIRSR" id="PIRSR036492-1"/>
    </source>
</evidence>
<evidence type="ECO:0000259" key="8">
    <source>
        <dbReference type="Pfam" id="PF00171"/>
    </source>
</evidence>
<name>A0A1M5D6V7_9FLAO</name>
<feature type="active site" evidence="5 6">
    <location>
        <position position="194"/>
    </location>
</feature>
<evidence type="ECO:0000313" key="10">
    <source>
        <dbReference type="Proteomes" id="UP000184147"/>
    </source>
</evidence>
<dbReference type="OrthoDB" id="9762913at2"/>
<dbReference type="GO" id="GO:0005737">
    <property type="term" value="C:cytoplasm"/>
    <property type="evidence" value="ECO:0007669"/>
    <property type="project" value="TreeGrafter"/>
</dbReference>
<dbReference type="InterPro" id="IPR012394">
    <property type="entry name" value="Aldehyde_DH_NAD(P)"/>
</dbReference>
<dbReference type="STRING" id="1124188.SAMN05444377_11420"/>
<dbReference type="GO" id="GO:0006081">
    <property type="term" value="P:aldehyde metabolic process"/>
    <property type="evidence" value="ECO:0007669"/>
    <property type="project" value="InterPro"/>
</dbReference>
<dbReference type="InterPro" id="IPR016162">
    <property type="entry name" value="Ald_DH_N"/>
</dbReference>
<dbReference type="Proteomes" id="UP000184147">
    <property type="component" value="Unassembled WGS sequence"/>
</dbReference>
<keyword evidence="2 4" id="KW-0560">Oxidoreductase</keyword>
<dbReference type="Gene3D" id="3.40.605.10">
    <property type="entry name" value="Aldehyde Dehydrogenase, Chain A, domain 1"/>
    <property type="match status" value="1"/>
</dbReference>
<protein>
    <recommendedName>
        <fullName evidence="4">Aldehyde dehydrogenase</fullName>
    </recommendedName>
</protein>
<sequence length="442" mass="49663">MKLATDIRYRKEKLKALRAAVIAHEEALVEALYRDFRKPAFETVVTETQYVIADITYTIKHLNRWAKPQWVWPSILTFPNTDRIYRQPYGEVLIIAPWNYPFQLALSPLVAAIAAGNRVVLKPSELTPHTSACMQTILSSVFRPEEVRVEEGDATVAQRLLAQRWDYIFFTGSVAVGKIVAAAAAQHLTPVTLELGGKSPCIVAADADLKGAARRIVWGKFINAGQTCIAPDYILADARIIEPLQEALQQAIKDAYGENPQQSPDYARIISTKHWQRLVAMLSEATVAFGGTYDAEERYIAPTLLRNPKAASSLMQEEIFGPLLPLIAYTTEEELQQKIGHYEKPLALYVFSNSTAWARKQIETFCFGGGCINDTVLHFNNKRMPFGGVGHSGMGSYHGRWGFETFSHRKAVTHKPFWGEVHVRFAPYKGKLKIVKKILRFL</sequence>
<feature type="active site" evidence="5">
    <location>
        <position position="228"/>
    </location>
</feature>
<dbReference type="CDD" id="cd07136">
    <property type="entry name" value="ALDH_YwdH-P39616"/>
    <property type="match status" value="1"/>
</dbReference>
<dbReference type="Gene3D" id="3.40.309.10">
    <property type="entry name" value="Aldehyde Dehydrogenase, Chain A, domain 2"/>
    <property type="match status" value="1"/>
</dbReference>
<dbReference type="PANTHER" id="PTHR43570">
    <property type="entry name" value="ALDEHYDE DEHYDROGENASE"/>
    <property type="match status" value="1"/>
</dbReference>
<evidence type="ECO:0000256" key="4">
    <source>
        <dbReference type="PIRNR" id="PIRNR036492"/>
    </source>
</evidence>
<dbReference type="Pfam" id="PF00171">
    <property type="entry name" value="Aldedh"/>
    <property type="match status" value="1"/>
</dbReference>
<accession>A0A1M5D6V7</accession>
<dbReference type="PROSITE" id="PS00070">
    <property type="entry name" value="ALDEHYDE_DEHYDR_CYS"/>
    <property type="match status" value="1"/>
</dbReference>
<dbReference type="EMBL" id="FQVQ01000014">
    <property type="protein sequence ID" value="SHF62738.1"/>
    <property type="molecule type" value="Genomic_DNA"/>
</dbReference>
<dbReference type="InterPro" id="IPR029510">
    <property type="entry name" value="Ald_DH_CS_GLU"/>
</dbReference>
<gene>
    <name evidence="9" type="ORF">SAMN05444377_11420</name>
</gene>
<evidence type="ECO:0000313" key="9">
    <source>
        <dbReference type="EMBL" id="SHF62738.1"/>
    </source>
</evidence>
<dbReference type="PANTHER" id="PTHR43570:SF16">
    <property type="entry name" value="ALDEHYDE DEHYDROGENASE TYPE III, ISOFORM Q"/>
    <property type="match status" value="1"/>
</dbReference>